<evidence type="ECO:0000313" key="3">
    <source>
        <dbReference type="Proteomes" id="UP000184267"/>
    </source>
</evidence>
<feature type="chain" id="PRO_5012340834" evidence="1">
    <location>
        <begin position="24"/>
        <end position="63"/>
    </location>
</feature>
<dbReference type="AlphaFoldDB" id="A0A1M2VNQ0"/>
<reference evidence="2 3" key="1">
    <citation type="submission" date="2016-10" db="EMBL/GenBank/DDBJ databases">
        <title>Genome sequence of the basidiomycete white-rot fungus Trametes pubescens.</title>
        <authorList>
            <person name="Makela M.R."/>
            <person name="Granchi Z."/>
            <person name="Peng M."/>
            <person name="De Vries R.P."/>
            <person name="Grigoriev I."/>
            <person name="Riley R."/>
            <person name="Hilden K."/>
        </authorList>
    </citation>
    <scope>NUCLEOTIDE SEQUENCE [LARGE SCALE GENOMIC DNA]</scope>
    <source>
        <strain evidence="2 3">FBCC735</strain>
    </source>
</reference>
<evidence type="ECO:0000313" key="2">
    <source>
        <dbReference type="EMBL" id="OJT09231.1"/>
    </source>
</evidence>
<feature type="signal peptide" evidence="1">
    <location>
        <begin position="1"/>
        <end position="23"/>
    </location>
</feature>
<evidence type="ECO:0000256" key="1">
    <source>
        <dbReference type="SAM" id="SignalP"/>
    </source>
</evidence>
<dbReference type="EMBL" id="MNAD01000958">
    <property type="protein sequence ID" value="OJT09231.1"/>
    <property type="molecule type" value="Genomic_DNA"/>
</dbReference>
<proteinExistence type="predicted"/>
<gene>
    <name evidence="2" type="ORF">TRAPUB_14306</name>
</gene>
<name>A0A1M2VNQ0_TRAPU</name>
<keyword evidence="1" id="KW-0732">Signal</keyword>
<organism evidence="2 3">
    <name type="scientific">Trametes pubescens</name>
    <name type="common">White-rot fungus</name>
    <dbReference type="NCBI Taxonomy" id="154538"/>
    <lineage>
        <taxon>Eukaryota</taxon>
        <taxon>Fungi</taxon>
        <taxon>Dikarya</taxon>
        <taxon>Basidiomycota</taxon>
        <taxon>Agaricomycotina</taxon>
        <taxon>Agaricomycetes</taxon>
        <taxon>Polyporales</taxon>
        <taxon>Polyporaceae</taxon>
        <taxon>Trametes</taxon>
    </lineage>
</organism>
<dbReference type="Proteomes" id="UP000184267">
    <property type="component" value="Unassembled WGS sequence"/>
</dbReference>
<comment type="caution">
    <text evidence="2">The sequence shown here is derived from an EMBL/GenBank/DDBJ whole genome shotgun (WGS) entry which is preliminary data.</text>
</comment>
<protein>
    <submittedName>
        <fullName evidence="2">Uncharacterized protein</fullName>
    </submittedName>
</protein>
<keyword evidence="3" id="KW-1185">Reference proteome</keyword>
<sequence>MHPTRLVFTILAAVFALAGHAVAAPVPPSVQLSRADMPLPFRVAQETPKANMGRAPYAPLYGR</sequence>
<accession>A0A1M2VNQ0</accession>